<gene>
    <name evidence="1" type="ORF">SAMN03080599_01207</name>
</gene>
<dbReference type="STRING" id="1120920.SAMN03080599_01207"/>
<evidence type="ECO:0000313" key="2">
    <source>
        <dbReference type="Proteomes" id="UP000199208"/>
    </source>
</evidence>
<accession>A0A1G5RX47</accession>
<dbReference type="RefSeq" id="WP_092589994.1">
    <property type="nucleotide sequence ID" value="NZ_FMWL01000004.1"/>
</dbReference>
<dbReference type="Proteomes" id="UP000199208">
    <property type="component" value="Unassembled WGS sequence"/>
</dbReference>
<name>A0A1G5RX47_9FIRM</name>
<dbReference type="AlphaFoldDB" id="A0A1G5RX47"/>
<dbReference type="EMBL" id="FMWL01000004">
    <property type="protein sequence ID" value="SCZ78320.1"/>
    <property type="molecule type" value="Genomic_DNA"/>
</dbReference>
<proteinExistence type="predicted"/>
<keyword evidence="2" id="KW-1185">Reference proteome</keyword>
<sequence>MRVIIDDRFFEFQNERTEQIFTEQKTYLKDMIEKYQNEGDMEALVTTLLSLSNLTEGLINEMVEEVGADQVASYLKAKEV</sequence>
<reference evidence="1 2" key="1">
    <citation type="submission" date="2016-10" db="EMBL/GenBank/DDBJ databases">
        <authorList>
            <person name="de Groot N.N."/>
        </authorList>
    </citation>
    <scope>NUCLEOTIDE SEQUENCE [LARGE SCALE GENOMIC DNA]</scope>
    <source>
        <strain evidence="1 2">DSM 2784</strain>
    </source>
</reference>
<protein>
    <submittedName>
        <fullName evidence="1">Uncharacterized protein</fullName>
    </submittedName>
</protein>
<organism evidence="1 2">
    <name type="scientific">Acidaminobacter hydrogenoformans DSM 2784</name>
    <dbReference type="NCBI Taxonomy" id="1120920"/>
    <lineage>
        <taxon>Bacteria</taxon>
        <taxon>Bacillati</taxon>
        <taxon>Bacillota</taxon>
        <taxon>Clostridia</taxon>
        <taxon>Peptostreptococcales</taxon>
        <taxon>Acidaminobacteraceae</taxon>
        <taxon>Acidaminobacter</taxon>
    </lineage>
</organism>
<evidence type="ECO:0000313" key="1">
    <source>
        <dbReference type="EMBL" id="SCZ78320.1"/>
    </source>
</evidence>